<accession>A0A4R5CXP1</accession>
<protein>
    <submittedName>
        <fullName evidence="1">Uncharacterized protein</fullName>
    </submittedName>
</protein>
<proteinExistence type="predicted"/>
<sequence>MLVLLIIKPFEFKAKLVGRFLPGKPTTVQFGNLLYAIPELNTEHFPINNNYPASYTQENERILY</sequence>
<dbReference type="RefSeq" id="WP_132109388.1">
    <property type="nucleotide sequence ID" value="NZ_SMFO01000002.1"/>
</dbReference>
<dbReference type="Proteomes" id="UP000294597">
    <property type="component" value="Unassembled WGS sequence"/>
</dbReference>
<evidence type="ECO:0000313" key="1">
    <source>
        <dbReference type="EMBL" id="TDE05346.1"/>
    </source>
</evidence>
<reference evidence="1 2" key="1">
    <citation type="submission" date="2019-03" db="EMBL/GenBank/DDBJ databases">
        <title>Flavobacterium TSA-D2 sp. nov., isolated from arctic soil.</title>
        <authorList>
            <person name="Chaudhary D.K."/>
        </authorList>
    </citation>
    <scope>NUCLEOTIDE SEQUENCE [LARGE SCALE GENOMIC DNA]</scope>
    <source>
        <strain evidence="1 2">TSA-D2</strain>
    </source>
</reference>
<name>A0A4R5CXP1_9FLAO</name>
<evidence type="ECO:0000313" key="2">
    <source>
        <dbReference type="Proteomes" id="UP000294597"/>
    </source>
</evidence>
<organism evidence="1 2">
    <name type="scientific">Flavobacterium hiemivividum</name>
    <dbReference type="NCBI Taxonomy" id="2541734"/>
    <lineage>
        <taxon>Bacteria</taxon>
        <taxon>Pseudomonadati</taxon>
        <taxon>Bacteroidota</taxon>
        <taxon>Flavobacteriia</taxon>
        <taxon>Flavobacteriales</taxon>
        <taxon>Flavobacteriaceae</taxon>
        <taxon>Flavobacterium</taxon>
    </lineage>
</organism>
<dbReference type="AlphaFoldDB" id="A0A4R5CXP1"/>
<dbReference type="EMBL" id="SMFO01000002">
    <property type="protein sequence ID" value="TDE05346.1"/>
    <property type="molecule type" value="Genomic_DNA"/>
</dbReference>
<comment type="caution">
    <text evidence="1">The sequence shown here is derived from an EMBL/GenBank/DDBJ whole genome shotgun (WGS) entry which is preliminary data.</text>
</comment>
<gene>
    <name evidence="1" type="ORF">E0F98_04325</name>
</gene>
<keyword evidence="2" id="KW-1185">Reference proteome</keyword>